<name>A0A4Z0JIQ7_9LACO</name>
<evidence type="ECO:0000256" key="1">
    <source>
        <dbReference type="SAM" id="MobiDB-lite"/>
    </source>
</evidence>
<dbReference type="Proteomes" id="UP000298021">
    <property type="component" value="Unassembled WGS sequence"/>
</dbReference>
<feature type="compositionally biased region" description="Basic and acidic residues" evidence="1">
    <location>
        <begin position="412"/>
        <end position="445"/>
    </location>
</feature>
<reference evidence="2 3" key="1">
    <citation type="submission" date="2018-10" db="EMBL/GenBank/DDBJ databases">
        <title>Lactobacillus sp. R7 and Lactobacillus sp. R19 isolated from fermented mustard green product of Taiwan.</title>
        <authorList>
            <person name="Lin S.-T."/>
        </authorList>
    </citation>
    <scope>NUCLEOTIDE SEQUENCE [LARGE SCALE GENOMIC DNA]</scope>
    <source>
        <strain evidence="2 3">BCRC 81127</strain>
    </source>
</reference>
<dbReference type="EMBL" id="RKLY01000029">
    <property type="protein sequence ID" value="TGD21953.1"/>
    <property type="molecule type" value="Genomic_DNA"/>
</dbReference>
<dbReference type="Pfam" id="PF13589">
    <property type="entry name" value="HATPase_c_3"/>
    <property type="match status" value="1"/>
</dbReference>
<keyword evidence="3" id="KW-1185">Reference proteome</keyword>
<sequence>MDLEKEETFSFAPNIITEVLGRDLTENYSVVLSEQIKNAKDAGASEVVIDFGNFPKKIVIKDDGNGISSLKDTWFIAGTSVKKGNHDMLGGKGIGRFTLFALGKRLKVKTVTEKRIQIFELNSNDLSSVSNVESYRVPISVSPNSEGEESGTEIIITDIIPEIIDTALIRRDLENLVLDSSIKIKIISNEGSQENLIPFEEGIKYSTLRANFTLCSDKNKDLKLKKVVNVGLGDEEELLSNEVSDKLNKFINSDDNINIIKHFGDLSLKVYHFYSPKVPNVSNLYEKVGSLKRSDIRKRFLSYSLGFNIYRNEFKIFGFGSNDWLELENSSRNESSKMSNKQTVGIIELSKESEYILRETTNREGLKKNTRNFLVFKKLILQLIEEINKERKNVGTGLISILKRNAGVNKKEAISDDIDEPQKRFLKSKNDQKNDKKINNEKEMVNKSGNIKDSNKEKGGVGDQASKQHNNEKPKIVFKKKPQKAPINKNIDVTEFVEYGVNGNGERVQSNNLEYICFGEKLANNNLQSQSVPHEIKITIRTADKEATDILNLNIFDPAKGLASRKELFPLTENKYYKFQSEDSNDVTINLIEQINILWIDGKFDYVVSSAMRPLIEIEVRKVITANQSITKGIKIEKVRSGLNGVEDIVNFALEENIRRKILKGMNLSNNEANNLFNLLTYTDDFKKSGSKFKEKLDRTNLGSHDPEHAINPDNLKSLEQNIIVFLNISSALRTILGQ</sequence>
<gene>
    <name evidence="2" type="ORF">EGT49_10010</name>
</gene>
<organism evidence="2 3">
    <name type="scientific">Companilactobacillus suantsaicola</name>
    <dbReference type="NCBI Taxonomy" id="2487723"/>
    <lineage>
        <taxon>Bacteria</taxon>
        <taxon>Bacillati</taxon>
        <taxon>Bacillota</taxon>
        <taxon>Bacilli</taxon>
        <taxon>Lactobacillales</taxon>
        <taxon>Lactobacillaceae</taxon>
        <taxon>Companilactobacillus</taxon>
    </lineage>
</organism>
<feature type="region of interest" description="Disordered" evidence="1">
    <location>
        <begin position="412"/>
        <end position="471"/>
    </location>
</feature>
<protein>
    <submittedName>
        <fullName evidence="2">Uncharacterized protein</fullName>
    </submittedName>
</protein>
<dbReference type="SUPFAM" id="SSF55874">
    <property type="entry name" value="ATPase domain of HSP90 chaperone/DNA topoisomerase II/histidine kinase"/>
    <property type="match status" value="1"/>
</dbReference>
<dbReference type="Gene3D" id="3.30.565.10">
    <property type="entry name" value="Histidine kinase-like ATPase, C-terminal domain"/>
    <property type="match status" value="1"/>
</dbReference>
<comment type="caution">
    <text evidence="2">The sequence shown here is derived from an EMBL/GenBank/DDBJ whole genome shotgun (WGS) entry which is preliminary data.</text>
</comment>
<dbReference type="InterPro" id="IPR036890">
    <property type="entry name" value="HATPase_C_sf"/>
</dbReference>
<proteinExistence type="predicted"/>
<accession>A0A4Z0JIQ7</accession>
<evidence type="ECO:0000313" key="2">
    <source>
        <dbReference type="EMBL" id="TGD21953.1"/>
    </source>
</evidence>
<dbReference type="RefSeq" id="WP_135373903.1">
    <property type="nucleotide sequence ID" value="NZ_RKLY01000029.1"/>
</dbReference>
<evidence type="ECO:0000313" key="3">
    <source>
        <dbReference type="Proteomes" id="UP000298021"/>
    </source>
</evidence>
<dbReference type="AlphaFoldDB" id="A0A4Z0JIQ7"/>
<dbReference type="OrthoDB" id="9816482at2"/>